<keyword evidence="2 4" id="KW-0479">Metal-binding</keyword>
<evidence type="ECO:0000313" key="7">
    <source>
        <dbReference type="EMBL" id="GAA3525559.1"/>
    </source>
</evidence>
<feature type="signal peptide" evidence="5">
    <location>
        <begin position="1"/>
        <end position="32"/>
    </location>
</feature>
<organism evidence="7 8">
    <name type="scientific">Zobellella aerophila</name>
    <dbReference type="NCBI Taxonomy" id="870480"/>
    <lineage>
        <taxon>Bacteria</taxon>
        <taxon>Pseudomonadati</taxon>
        <taxon>Pseudomonadota</taxon>
        <taxon>Gammaproteobacteria</taxon>
        <taxon>Aeromonadales</taxon>
        <taxon>Aeromonadaceae</taxon>
        <taxon>Zobellella</taxon>
    </lineage>
</organism>
<dbReference type="PANTHER" id="PTHR30600">
    <property type="entry name" value="CYTOCHROME C PEROXIDASE-RELATED"/>
    <property type="match status" value="1"/>
</dbReference>
<dbReference type="SUPFAM" id="SSF46626">
    <property type="entry name" value="Cytochrome c"/>
    <property type="match status" value="2"/>
</dbReference>
<protein>
    <recommendedName>
        <fullName evidence="6">Cytochrome c domain-containing protein</fullName>
    </recommendedName>
</protein>
<evidence type="ECO:0000256" key="3">
    <source>
        <dbReference type="ARBA" id="ARBA00023004"/>
    </source>
</evidence>
<keyword evidence="5" id="KW-0732">Signal</keyword>
<name>A0ABP6UZX8_9GAMM</name>
<dbReference type="Gene3D" id="1.10.760.10">
    <property type="entry name" value="Cytochrome c-like domain"/>
    <property type="match status" value="2"/>
</dbReference>
<keyword evidence="3 4" id="KW-0408">Iron</keyword>
<comment type="caution">
    <text evidence="7">The sequence shown here is derived from an EMBL/GenBank/DDBJ whole genome shotgun (WGS) entry which is preliminary data.</text>
</comment>
<proteinExistence type="predicted"/>
<evidence type="ECO:0000313" key="8">
    <source>
        <dbReference type="Proteomes" id="UP001500795"/>
    </source>
</evidence>
<accession>A0ABP6UZX8</accession>
<sequence>MDNKFEVRWRCQILLLGLMASLPLMMTSNVSAQVVEPIAVAPLNQVAVPDVNTLGLLDGEGPNAGSWPIITQPEKRTDLQRLGKALFWDMQVGSDGITACASCHYHAGADHRTKNQISPGLKRNDVAHDLLGTANGQLTNPHYSGINDLGTEVGFAVSENELLSLGWSVDDIDGTPGTGPKGDPAFDINDVSSSQGQRAGTFTALSGGRVDSGDLATEDDGFYVDFTANDTGIPDTARRVEPRNAPTVINAVFNLRNFLDGRADGFFNGVNPLGFRDPDAQVLTYTSVDGFSPETLRVPFSALASQAVGPPLSDFEMQLAGRTFAHIGKKLGLAIPLDGQKVACDDDLLNVWANCGGTGLNQNYNYHSLVKAIFDQRFWGDGSGNDVCLTLNPPPALPTKVDNCAGGYDFTLLEYNFALFFGLAVQAYEATLTSDYTIVDLLAGGIATGTLTNGTGRRAITIDVTGLPFETCVNNLALNNNAAGVANAKQLCAEHYAKFIPVGAVSGSETDAATANFAVQVAPGSPIGLCNNPPVCNDVVNNANTLANAVSTLLAIDRGVGRFFAGATGCGICHFNPEFTGATVSSLTGFGAPPVPPLPPGQLRKEALEVPLERMITFNDQAQVYDAGFYNIGVRPSSDDISLGDILDGVPLSLSWLRETILRRQNGEDLTVLDPNLSNDNIDAVAEVIANNELLIPTAPDDLTPIPFNLALACGPGLVGNANAQGRRQGDPNNNPNVNCVPDVVIGEKILRNGAFKTPGLRNIKFTGPYFHNGAKKNLRQVVETYKTAGHFPIINFNNLDAGMREFDLGVEDEASLVEMLETGLTDWRVALQSGKFSHPQLCIPHSHDDTTGKTFLVNIPEVGALGHNALLQTFEEQLTGTPGIHDLMDLCEMPSISSFGLSDIDVPPAPAL</sequence>
<dbReference type="PROSITE" id="PS51007">
    <property type="entry name" value="CYTC"/>
    <property type="match status" value="1"/>
</dbReference>
<evidence type="ECO:0000259" key="6">
    <source>
        <dbReference type="PROSITE" id="PS51007"/>
    </source>
</evidence>
<keyword evidence="8" id="KW-1185">Reference proteome</keyword>
<evidence type="ECO:0000256" key="2">
    <source>
        <dbReference type="ARBA" id="ARBA00022723"/>
    </source>
</evidence>
<evidence type="ECO:0000256" key="4">
    <source>
        <dbReference type="PROSITE-ProRule" id="PRU00433"/>
    </source>
</evidence>
<evidence type="ECO:0000256" key="5">
    <source>
        <dbReference type="SAM" id="SignalP"/>
    </source>
</evidence>
<dbReference type="Proteomes" id="UP001500795">
    <property type="component" value="Unassembled WGS sequence"/>
</dbReference>
<keyword evidence="1 4" id="KW-0349">Heme</keyword>
<feature type="domain" description="Cytochrome c" evidence="6">
    <location>
        <begin position="554"/>
        <end position="693"/>
    </location>
</feature>
<dbReference type="InterPro" id="IPR036909">
    <property type="entry name" value="Cyt_c-like_dom_sf"/>
</dbReference>
<dbReference type="InterPro" id="IPR051395">
    <property type="entry name" value="Cytochrome_c_Peroxidase/MauG"/>
</dbReference>
<evidence type="ECO:0000256" key="1">
    <source>
        <dbReference type="ARBA" id="ARBA00022617"/>
    </source>
</evidence>
<dbReference type="EMBL" id="BAABCX010000001">
    <property type="protein sequence ID" value="GAA3525559.1"/>
    <property type="molecule type" value="Genomic_DNA"/>
</dbReference>
<gene>
    <name evidence="7" type="ORF">GCM10022394_00610</name>
</gene>
<dbReference type="InterPro" id="IPR009056">
    <property type="entry name" value="Cyt_c-like_dom"/>
</dbReference>
<reference evidence="8" key="1">
    <citation type="journal article" date="2019" name="Int. J. Syst. Evol. Microbiol.">
        <title>The Global Catalogue of Microorganisms (GCM) 10K type strain sequencing project: providing services to taxonomists for standard genome sequencing and annotation.</title>
        <authorList>
            <consortium name="The Broad Institute Genomics Platform"/>
            <consortium name="The Broad Institute Genome Sequencing Center for Infectious Disease"/>
            <person name="Wu L."/>
            <person name="Ma J."/>
        </authorList>
    </citation>
    <scope>NUCLEOTIDE SEQUENCE [LARGE SCALE GENOMIC DNA]</scope>
    <source>
        <strain evidence="8">JCM 17110</strain>
    </source>
</reference>
<feature type="chain" id="PRO_5045906211" description="Cytochrome c domain-containing protein" evidence="5">
    <location>
        <begin position="33"/>
        <end position="913"/>
    </location>
</feature>